<keyword evidence="2" id="KW-1185">Reference proteome</keyword>
<gene>
    <name evidence="1" type="ORF">ACFFR3_22145</name>
</gene>
<name>A0ABV5NPV9_9ACTN</name>
<dbReference type="RefSeq" id="WP_379483768.1">
    <property type="nucleotide sequence ID" value="NZ_JBHMCF010000021.1"/>
</dbReference>
<reference evidence="1 2" key="1">
    <citation type="submission" date="2024-09" db="EMBL/GenBank/DDBJ databases">
        <authorList>
            <person name="Sun Q."/>
            <person name="Mori K."/>
        </authorList>
    </citation>
    <scope>NUCLEOTIDE SEQUENCE [LARGE SCALE GENOMIC DNA]</scope>
    <source>
        <strain evidence="1 2">JCM 3324</strain>
    </source>
</reference>
<dbReference type="Proteomes" id="UP001589568">
    <property type="component" value="Unassembled WGS sequence"/>
</dbReference>
<organism evidence="1 2">
    <name type="scientific">Nonomuraea salmonea</name>
    <dbReference type="NCBI Taxonomy" id="46181"/>
    <lineage>
        <taxon>Bacteria</taxon>
        <taxon>Bacillati</taxon>
        <taxon>Actinomycetota</taxon>
        <taxon>Actinomycetes</taxon>
        <taxon>Streptosporangiales</taxon>
        <taxon>Streptosporangiaceae</taxon>
        <taxon>Nonomuraea</taxon>
    </lineage>
</organism>
<evidence type="ECO:0000313" key="2">
    <source>
        <dbReference type="Proteomes" id="UP001589568"/>
    </source>
</evidence>
<proteinExistence type="predicted"/>
<sequence>MVLQPMNGRNTEVDGEQLRVRREVSTLGQTKMKFVNEACCGVLLGESSFTDYEQRPNPRRVESPQRFFWIVLRQFVRQDECFAVPAERSLPQLSVRAQHGVVTPYVEGWLLAIVLGASAIRPRHKGHTSGQRGQPGVQHQFGFVF</sequence>
<accession>A0ABV5NPV9</accession>
<protein>
    <submittedName>
        <fullName evidence="1">Uncharacterized protein</fullName>
    </submittedName>
</protein>
<evidence type="ECO:0000313" key="1">
    <source>
        <dbReference type="EMBL" id="MFB9472221.1"/>
    </source>
</evidence>
<comment type="caution">
    <text evidence="1">The sequence shown here is derived from an EMBL/GenBank/DDBJ whole genome shotgun (WGS) entry which is preliminary data.</text>
</comment>
<dbReference type="EMBL" id="JBHMCF010000021">
    <property type="protein sequence ID" value="MFB9472221.1"/>
    <property type="molecule type" value="Genomic_DNA"/>
</dbReference>